<dbReference type="EMBL" id="ML210287">
    <property type="protein sequence ID" value="TFK20794.1"/>
    <property type="molecule type" value="Genomic_DNA"/>
</dbReference>
<accession>A0A5C3KKR3</accession>
<dbReference type="GO" id="GO:0002098">
    <property type="term" value="P:tRNA wobble uridine modification"/>
    <property type="evidence" value="ECO:0007669"/>
    <property type="project" value="TreeGrafter"/>
</dbReference>
<dbReference type="Pfam" id="PF01926">
    <property type="entry name" value="MMR_HSR1"/>
    <property type="match status" value="1"/>
</dbReference>
<dbReference type="GO" id="GO:0005525">
    <property type="term" value="F:GTP binding"/>
    <property type="evidence" value="ECO:0007669"/>
    <property type="project" value="InterPro"/>
</dbReference>
<evidence type="ECO:0000313" key="3">
    <source>
        <dbReference type="Proteomes" id="UP000307440"/>
    </source>
</evidence>
<dbReference type="OrthoDB" id="8954335at2759"/>
<organism evidence="2 3">
    <name type="scientific">Coprinopsis marcescibilis</name>
    <name type="common">Agaric fungus</name>
    <name type="synonym">Psathyrella marcescibilis</name>
    <dbReference type="NCBI Taxonomy" id="230819"/>
    <lineage>
        <taxon>Eukaryota</taxon>
        <taxon>Fungi</taxon>
        <taxon>Dikarya</taxon>
        <taxon>Basidiomycota</taxon>
        <taxon>Agaricomycotina</taxon>
        <taxon>Agaricomycetes</taxon>
        <taxon>Agaricomycetidae</taxon>
        <taxon>Agaricales</taxon>
        <taxon>Agaricineae</taxon>
        <taxon>Psathyrellaceae</taxon>
        <taxon>Coprinopsis</taxon>
    </lineage>
</organism>
<dbReference type="Gene3D" id="3.40.50.300">
    <property type="entry name" value="P-loop containing nucleotide triphosphate hydrolases"/>
    <property type="match status" value="1"/>
</dbReference>
<protein>
    <recommendedName>
        <fullName evidence="1">G domain-containing protein</fullName>
    </recommendedName>
</protein>
<name>A0A5C3KKR3_COPMA</name>
<evidence type="ECO:0000259" key="1">
    <source>
        <dbReference type="Pfam" id="PF01926"/>
    </source>
</evidence>
<dbReference type="AlphaFoldDB" id="A0A5C3KKR3"/>
<dbReference type="GO" id="GO:0005737">
    <property type="term" value="C:cytoplasm"/>
    <property type="evidence" value="ECO:0007669"/>
    <property type="project" value="TreeGrafter"/>
</dbReference>
<keyword evidence="3" id="KW-1185">Reference proteome</keyword>
<sequence>MDNIRATDQAKSKKNVLIRAWQYLKTGKRDGKQDESSLGDIFIAVMGPTGAGKSSFINAVTGRAEAVVGHSLESCTKDLQEFKMPMPLELANKYPRLSSLNIVLVDTPGFDNSDLDDSEILQRMALWLKNRRAQGVTISGIIYMQESTRTTLKVLKQLLNIDYRRFILVTTSDEVLLPEEGSQEQTRSKLWKEFVENGAAIFPATAHSKILEYIVSLA</sequence>
<dbReference type="SUPFAM" id="SSF52540">
    <property type="entry name" value="P-loop containing nucleoside triphosphate hydrolases"/>
    <property type="match status" value="1"/>
</dbReference>
<dbReference type="CDD" id="cd00882">
    <property type="entry name" value="Ras_like_GTPase"/>
    <property type="match status" value="1"/>
</dbReference>
<reference evidence="2 3" key="1">
    <citation type="journal article" date="2019" name="Nat. Ecol. Evol.">
        <title>Megaphylogeny resolves global patterns of mushroom evolution.</title>
        <authorList>
            <person name="Varga T."/>
            <person name="Krizsan K."/>
            <person name="Foldi C."/>
            <person name="Dima B."/>
            <person name="Sanchez-Garcia M."/>
            <person name="Sanchez-Ramirez S."/>
            <person name="Szollosi G.J."/>
            <person name="Szarkandi J.G."/>
            <person name="Papp V."/>
            <person name="Albert L."/>
            <person name="Andreopoulos W."/>
            <person name="Angelini C."/>
            <person name="Antonin V."/>
            <person name="Barry K.W."/>
            <person name="Bougher N.L."/>
            <person name="Buchanan P."/>
            <person name="Buyck B."/>
            <person name="Bense V."/>
            <person name="Catcheside P."/>
            <person name="Chovatia M."/>
            <person name="Cooper J."/>
            <person name="Damon W."/>
            <person name="Desjardin D."/>
            <person name="Finy P."/>
            <person name="Geml J."/>
            <person name="Haridas S."/>
            <person name="Hughes K."/>
            <person name="Justo A."/>
            <person name="Karasinski D."/>
            <person name="Kautmanova I."/>
            <person name="Kiss B."/>
            <person name="Kocsube S."/>
            <person name="Kotiranta H."/>
            <person name="LaButti K.M."/>
            <person name="Lechner B.E."/>
            <person name="Liimatainen K."/>
            <person name="Lipzen A."/>
            <person name="Lukacs Z."/>
            <person name="Mihaltcheva S."/>
            <person name="Morgado L.N."/>
            <person name="Niskanen T."/>
            <person name="Noordeloos M.E."/>
            <person name="Ohm R.A."/>
            <person name="Ortiz-Santana B."/>
            <person name="Ovrebo C."/>
            <person name="Racz N."/>
            <person name="Riley R."/>
            <person name="Savchenko A."/>
            <person name="Shiryaev A."/>
            <person name="Soop K."/>
            <person name="Spirin V."/>
            <person name="Szebenyi C."/>
            <person name="Tomsovsky M."/>
            <person name="Tulloss R.E."/>
            <person name="Uehling J."/>
            <person name="Grigoriev I.V."/>
            <person name="Vagvolgyi C."/>
            <person name="Papp T."/>
            <person name="Martin F.M."/>
            <person name="Miettinen O."/>
            <person name="Hibbett D.S."/>
            <person name="Nagy L.G."/>
        </authorList>
    </citation>
    <scope>NUCLEOTIDE SEQUENCE [LARGE SCALE GENOMIC DNA]</scope>
    <source>
        <strain evidence="2 3">CBS 121175</strain>
    </source>
</reference>
<dbReference type="GO" id="GO:0030488">
    <property type="term" value="P:tRNA methylation"/>
    <property type="evidence" value="ECO:0007669"/>
    <property type="project" value="TreeGrafter"/>
</dbReference>
<proteinExistence type="predicted"/>
<dbReference type="PANTHER" id="PTHR42714">
    <property type="entry name" value="TRNA MODIFICATION GTPASE GTPBP3"/>
    <property type="match status" value="1"/>
</dbReference>
<dbReference type="InterPro" id="IPR027417">
    <property type="entry name" value="P-loop_NTPase"/>
</dbReference>
<dbReference type="Proteomes" id="UP000307440">
    <property type="component" value="Unassembled WGS sequence"/>
</dbReference>
<evidence type="ECO:0000313" key="2">
    <source>
        <dbReference type="EMBL" id="TFK20794.1"/>
    </source>
</evidence>
<gene>
    <name evidence="2" type="ORF">FA15DRAFT_759119</name>
</gene>
<dbReference type="PANTHER" id="PTHR42714:SF2">
    <property type="entry name" value="TRNA MODIFICATION GTPASE GTPBP3, MITOCHONDRIAL"/>
    <property type="match status" value="1"/>
</dbReference>
<dbReference type="STRING" id="230819.A0A5C3KKR3"/>
<dbReference type="InterPro" id="IPR006073">
    <property type="entry name" value="GTP-bd"/>
</dbReference>
<feature type="domain" description="G" evidence="1">
    <location>
        <begin position="43"/>
        <end position="133"/>
    </location>
</feature>